<dbReference type="AlphaFoldDB" id="K3X5G4"/>
<keyword evidence="2" id="KW-1185">Reference proteome</keyword>
<organism evidence="1 2">
    <name type="scientific">Globisporangium ultimum (strain ATCC 200006 / CBS 805.95 / DAOM BR144)</name>
    <name type="common">Pythium ultimum</name>
    <dbReference type="NCBI Taxonomy" id="431595"/>
    <lineage>
        <taxon>Eukaryota</taxon>
        <taxon>Sar</taxon>
        <taxon>Stramenopiles</taxon>
        <taxon>Oomycota</taxon>
        <taxon>Peronosporomycetes</taxon>
        <taxon>Pythiales</taxon>
        <taxon>Pythiaceae</taxon>
        <taxon>Globisporangium</taxon>
    </lineage>
</organism>
<name>K3X5G4_GLOUD</name>
<dbReference type="Proteomes" id="UP000019132">
    <property type="component" value="Unassembled WGS sequence"/>
</dbReference>
<proteinExistence type="predicted"/>
<accession>K3X5G4</accession>
<dbReference type="HOGENOM" id="CLU_108270_0_1_1"/>
<dbReference type="EMBL" id="GL376610">
    <property type="status" value="NOT_ANNOTATED_CDS"/>
    <property type="molecule type" value="Genomic_DNA"/>
</dbReference>
<evidence type="ECO:0000313" key="2">
    <source>
        <dbReference type="Proteomes" id="UP000019132"/>
    </source>
</evidence>
<reference evidence="2" key="1">
    <citation type="journal article" date="2010" name="Genome Biol.">
        <title>Genome sequence of the necrotrophic plant pathogen Pythium ultimum reveals original pathogenicity mechanisms and effector repertoire.</title>
        <authorList>
            <person name="Levesque C.A."/>
            <person name="Brouwer H."/>
            <person name="Cano L."/>
            <person name="Hamilton J.P."/>
            <person name="Holt C."/>
            <person name="Huitema E."/>
            <person name="Raffaele S."/>
            <person name="Robideau G.P."/>
            <person name="Thines M."/>
            <person name="Win J."/>
            <person name="Zerillo M.M."/>
            <person name="Beakes G.W."/>
            <person name="Boore J.L."/>
            <person name="Busam D."/>
            <person name="Dumas B."/>
            <person name="Ferriera S."/>
            <person name="Fuerstenberg S.I."/>
            <person name="Gachon C.M."/>
            <person name="Gaulin E."/>
            <person name="Govers F."/>
            <person name="Grenville-Briggs L."/>
            <person name="Horner N."/>
            <person name="Hostetler J."/>
            <person name="Jiang R.H."/>
            <person name="Johnson J."/>
            <person name="Krajaejun T."/>
            <person name="Lin H."/>
            <person name="Meijer H.J."/>
            <person name="Moore B."/>
            <person name="Morris P."/>
            <person name="Phuntmart V."/>
            <person name="Puiu D."/>
            <person name="Shetty J."/>
            <person name="Stajich J.E."/>
            <person name="Tripathy S."/>
            <person name="Wawra S."/>
            <person name="van West P."/>
            <person name="Whitty B.R."/>
            <person name="Coutinho P.M."/>
            <person name="Henrissat B."/>
            <person name="Martin F."/>
            <person name="Thomas P.D."/>
            <person name="Tyler B.M."/>
            <person name="De Vries R.P."/>
            <person name="Kamoun S."/>
            <person name="Yandell M."/>
            <person name="Tisserat N."/>
            <person name="Buell C.R."/>
        </authorList>
    </citation>
    <scope>NUCLEOTIDE SEQUENCE</scope>
    <source>
        <strain evidence="2">DAOM:BR144</strain>
    </source>
</reference>
<dbReference type="eggNOG" id="ENOG502T32Q">
    <property type="taxonomic scope" value="Eukaryota"/>
</dbReference>
<evidence type="ECO:0000313" key="1">
    <source>
        <dbReference type="EnsemblProtists" id="PYU1_T012463"/>
    </source>
</evidence>
<protein>
    <submittedName>
        <fullName evidence="1">Uncharacterized protein</fullName>
    </submittedName>
</protein>
<reference evidence="2" key="2">
    <citation type="submission" date="2010-04" db="EMBL/GenBank/DDBJ databases">
        <authorList>
            <person name="Buell R."/>
            <person name="Hamilton J."/>
            <person name="Hostetler J."/>
        </authorList>
    </citation>
    <scope>NUCLEOTIDE SEQUENCE [LARGE SCALE GENOMIC DNA]</scope>
    <source>
        <strain evidence="2">DAOM:BR144</strain>
    </source>
</reference>
<dbReference type="EnsemblProtists" id="PYU1_T012463">
    <property type="protein sequence ID" value="PYU1_T012463"/>
    <property type="gene ID" value="PYU1_G012437"/>
</dbReference>
<reference evidence="1" key="3">
    <citation type="submission" date="2015-02" db="UniProtKB">
        <authorList>
            <consortium name="EnsemblProtists"/>
        </authorList>
    </citation>
    <scope>IDENTIFICATION</scope>
    <source>
        <strain evidence="1">DAOM BR144</strain>
    </source>
</reference>
<dbReference type="VEuPathDB" id="FungiDB:PYU1_G012437"/>
<dbReference type="InParanoid" id="K3X5G4"/>
<sequence length="125" mass="14412">MPKMVKQTTATRSLDNFLVPGMLDSTISDALKVMGKLCESMKESRVLCLRVYGRFLFLRAEVENKPIGTRVQSDLILKYGGCAGDFVRFLQKHVQRNILSRIAANRRILETIEETHRQLDYFFVK</sequence>